<organism evidence="4 5">
    <name type="scientific">Oldenlandia corymbosa var. corymbosa</name>
    <dbReference type="NCBI Taxonomy" id="529605"/>
    <lineage>
        <taxon>Eukaryota</taxon>
        <taxon>Viridiplantae</taxon>
        <taxon>Streptophyta</taxon>
        <taxon>Embryophyta</taxon>
        <taxon>Tracheophyta</taxon>
        <taxon>Spermatophyta</taxon>
        <taxon>Magnoliopsida</taxon>
        <taxon>eudicotyledons</taxon>
        <taxon>Gunneridae</taxon>
        <taxon>Pentapetalae</taxon>
        <taxon>asterids</taxon>
        <taxon>lamiids</taxon>
        <taxon>Gentianales</taxon>
        <taxon>Rubiaceae</taxon>
        <taxon>Rubioideae</taxon>
        <taxon>Spermacoceae</taxon>
        <taxon>Hedyotis-Oldenlandia complex</taxon>
        <taxon>Oldenlandia</taxon>
    </lineage>
</organism>
<feature type="region of interest" description="Disordered" evidence="1">
    <location>
        <begin position="18"/>
        <end position="41"/>
    </location>
</feature>
<keyword evidence="2" id="KW-0732">Signal</keyword>
<proteinExistence type="predicted"/>
<dbReference type="PANTHER" id="PTHR23070">
    <property type="entry name" value="BCS1 AAA-TYPE ATPASE"/>
    <property type="match status" value="1"/>
</dbReference>
<keyword evidence="5" id="KW-1185">Reference proteome</keyword>
<evidence type="ECO:0000256" key="2">
    <source>
        <dbReference type="SAM" id="SignalP"/>
    </source>
</evidence>
<dbReference type="InterPro" id="IPR027417">
    <property type="entry name" value="P-loop_NTPase"/>
</dbReference>
<protein>
    <submittedName>
        <fullName evidence="4">OLC1v1010915C1</fullName>
    </submittedName>
</protein>
<accession>A0AAV1DSH5</accession>
<evidence type="ECO:0000313" key="5">
    <source>
        <dbReference type="Proteomes" id="UP001161247"/>
    </source>
</evidence>
<dbReference type="GO" id="GO:0005524">
    <property type="term" value="F:ATP binding"/>
    <property type="evidence" value="ECO:0007669"/>
    <property type="project" value="InterPro"/>
</dbReference>
<gene>
    <name evidence="4" type="ORF">OLC1_LOCUS18386</name>
</gene>
<name>A0AAV1DSH5_OLDCO</name>
<dbReference type="Gene3D" id="3.40.50.300">
    <property type="entry name" value="P-loop containing nucleotide triphosphate hydrolases"/>
    <property type="match status" value="1"/>
</dbReference>
<feature type="compositionally biased region" description="Polar residues" evidence="1">
    <location>
        <begin position="20"/>
        <end position="37"/>
    </location>
</feature>
<dbReference type="Proteomes" id="UP001161247">
    <property type="component" value="Chromosome 6"/>
</dbReference>
<feature type="signal peptide" evidence="2">
    <location>
        <begin position="1"/>
        <end position="20"/>
    </location>
</feature>
<feature type="domain" description="ATPase AAA-type core" evidence="3">
    <location>
        <begin position="188"/>
        <end position="214"/>
    </location>
</feature>
<reference evidence="4" key="1">
    <citation type="submission" date="2023-03" db="EMBL/GenBank/DDBJ databases">
        <authorList>
            <person name="Julca I."/>
        </authorList>
    </citation>
    <scope>NUCLEOTIDE SEQUENCE</scope>
</reference>
<dbReference type="SUPFAM" id="SSF52540">
    <property type="entry name" value="P-loop containing nucleoside triphosphate hydrolases"/>
    <property type="match status" value="1"/>
</dbReference>
<dbReference type="GO" id="GO:0016887">
    <property type="term" value="F:ATP hydrolysis activity"/>
    <property type="evidence" value="ECO:0007669"/>
    <property type="project" value="InterPro"/>
</dbReference>
<evidence type="ECO:0000259" key="3">
    <source>
        <dbReference type="Pfam" id="PF00004"/>
    </source>
</evidence>
<feature type="chain" id="PRO_5043516490" evidence="2">
    <location>
        <begin position="21"/>
        <end position="216"/>
    </location>
</feature>
<dbReference type="InterPro" id="IPR050747">
    <property type="entry name" value="Mitochondrial_chaperone_BCS1"/>
</dbReference>
<dbReference type="AlphaFoldDB" id="A0AAV1DSH5"/>
<evidence type="ECO:0000256" key="1">
    <source>
        <dbReference type="SAM" id="MobiDB-lite"/>
    </source>
</evidence>
<sequence>MPSFAGILLIFLGEVRKKSASPNASNDKIRATSNSHGDPSPQELQDYFYSGLKISKPEKGKNFNLAMEKAEEITDIHNGFKLKWVWKAKKVETRNFYNPAPAGDMNSSLIRSELRKHEKKTIKIHKLESEYIYDPNGTWNVATLDHPATIDTLAMESEVKYMILSDLRRFVQRKEYYRKIGKAWKRGYLLYGPPGTGKSSLIAAIANYLNFDIYDL</sequence>
<dbReference type="Pfam" id="PF00004">
    <property type="entry name" value="AAA"/>
    <property type="match status" value="1"/>
</dbReference>
<dbReference type="InterPro" id="IPR003959">
    <property type="entry name" value="ATPase_AAA_core"/>
</dbReference>
<evidence type="ECO:0000313" key="4">
    <source>
        <dbReference type="EMBL" id="CAI9110826.1"/>
    </source>
</evidence>
<dbReference type="EMBL" id="OX459123">
    <property type="protein sequence ID" value="CAI9110826.1"/>
    <property type="molecule type" value="Genomic_DNA"/>
</dbReference>